<name>A0A6I2NI28_PARDI</name>
<dbReference type="AlphaFoldDB" id="A0A6I2NI28"/>
<dbReference type="InterPro" id="IPR058240">
    <property type="entry name" value="rSAM_sf"/>
</dbReference>
<dbReference type="GO" id="GO:0051536">
    <property type="term" value="F:iron-sulfur cluster binding"/>
    <property type="evidence" value="ECO:0007669"/>
    <property type="project" value="InterPro"/>
</dbReference>
<dbReference type="EMBL" id="WKMX01000032">
    <property type="protein sequence ID" value="MRZ08758.1"/>
    <property type="molecule type" value="Genomic_DNA"/>
</dbReference>
<organism evidence="1 3">
    <name type="scientific">Parabacteroides distasonis</name>
    <dbReference type="NCBI Taxonomy" id="823"/>
    <lineage>
        <taxon>Bacteria</taxon>
        <taxon>Pseudomonadati</taxon>
        <taxon>Bacteroidota</taxon>
        <taxon>Bacteroidia</taxon>
        <taxon>Bacteroidales</taxon>
        <taxon>Tannerellaceae</taxon>
        <taxon>Parabacteroides</taxon>
    </lineage>
</organism>
<dbReference type="RefSeq" id="WP_154398242.1">
    <property type="nucleotide sequence ID" value="NZ_JBBNMC010000037.1"/>
</dbReference>
<dbReference type="InterPro" id="IPR011101">
    <property type="entry name" value="DUF5131"/>
</dbReference>
<proteinExistence type="predicted"/>
<dbReference type="Proteomes" id="UP000450599">
    <property type="component" value="Unassembled WGS sequence"/>
</dbReference>
<dbReference type="InterPro" id="IPR031010">
    <property type="entry name" value="rSAM_mob_pairA"/>
</dbReference>
<accession>A0A6I2NI28</accession>
<evidence type="ECO:0000313" key="4">
    <source>
        <dbReference type="Proteomes" id="UP000471216"/>
    </source>
</evidence>
<dbReference type="GO" id="GO:0003824">
    <property type="term" value="F:catalytic activity"/>
    <property type="evidence" value="ECO:0007669"/>
    <property type="project" value="InterPro"/>
</dbReference>
<dbReference type="SFLD" id="SFLDS00029">
    <property type="entry name" value="Radical_SAM"/>
    <property type="match status" value="1"/>
</dbReference>
<dbReference type="NCBIfam" id="TIGR04471">
    <property type="entry name" value="rSAM_mob_pairA"/>
    <property type="match status" value="1"/>
</dbReference>
<dbReference type="Proteomes" id="UP000471216">
    <property type="component" value="Unassembled WGS sequence"/>
</dbReference>
<protein>
    <submittedName>
        <fullName evidence="1">Radical SAM mobile pair protein A</fullName>
    </submittedName>
</protein>
<evidence type="ECO:0000313" key="1">
    <source>
        <dbReference type="EMBL" id="MRY86902.1"/>
    </source>
</evidence>
<sequence>MSVCIKSLIKNMNIVVGCTIGCPYCYARNNCRRFHITDDFSVPEYMERKLRIIDTSRPHVWLMTGMSDFSDWKPEWNAEIFERISSNPQHAYIFLTKRPDKISFSSDDENVWMGVTVTRSSEKRRIDDLKKNIKARHYHVTFEPLFDDIGEIDFEGIDWIVIGTETGNRKGKSYSRPEWVLSIAEQAKAHGIPVFMKEDLLPIMGDERMIQELPEQFTRRIQWIWIQ</sequence>
<evidence type="ECO:0000313" key="3">
    <source>
        <dbReference type="Proteomes" id="UP000450599"/>
    </source>
</evidence>
<dbReference type="InterPro" id="IPR007197">
    <property type="entry name" value="rSAM"/>
</dbReference>
<evidence type="ECO:0000313" key="2">
    <source>
        <dbReference type="EMBL" id="MRZ08758.1"/>
    </source>
</evidence>
<reference evidence="3 4" key="1">
    <citation type="journal article" date="2019" name="Nat. Med.">
        <title>A library of human gut bacterial isolates paired with longitudinal multiomics data enables mechanistic microbiome research.</title>
        <authorList>
            <person name="Poyet M."/>
            <person name="Groussin M."/>
            <person name="Gibbons S.M."/>
            <person name="Avila-Pacheco J."/>
            <person name="Jiang X."/>
            <person name="Kearney S.M."/>
            <person name="Perrotta A.R."/>
            <person name="Berdy B."/>
            <person name="Zhao S."/>
            <person name="Lieberman T.D."/>
            <person name="Swanson P.K."/>
            <person name="Smith M."/>
            <person name="Roesemann S."/>
            <person name="Alexander J.E."/>
            <person name="Rich S.A."/>
            <person name="Livny J."/>
            <person name="Vlamakis H."/>
            <person name="Clish C."/>
            <person name="Bullock K."/>
            <person name="Deik A."/>
            <person name="Scott J."/>
            <person name="Pierce K.A."/>
            <person name="Xavier R.J."/>
            <person name="Alm E.J."/>
        </authorList>
    </citation>
    <scope>NUCLEOTIDE SEQUENCE [LARGE SCALE GENOMIC DNA]</scope>
    <source>
        <strain evidence="2 4">BIOML-A10</strain>
        <strain evidence="1 3">BIOML-A11</strain>
    </source>
</reference>
<comment type="caution">
    <text evidence="1">The sequence shown here is derived from an EMBL/GenBank/DDBJ whole genome shotgun (WGS) entry which is preliminary data.</text>
</comment>
<dbReference type="EMBL" id="WKMW01000038">
    <property type="protein sequence ID" value="MRY86902.1"/>
    <property type="molecule type" value="Genomic_DNA"/>
</dbReference>
<dbReference type="Pfam" id="PF07505">
    <property type="entry name" value="DUF5131"/>
    <property type="match status" value="1"/>
</dbReference>
<dbReference type="SUPFAM" id="SSF102114">
    <property type="entry name" value="Radical SAM enzymes"/>
    <property type="match status" value="1"/>
</dbReference>
<gene>
    <name evidence="2" type="ORF">GKD54_21670</name>
    <name evidence="1" type="ORF">GKD58_22115</name>
</gene>